<evidence type="ECO:0000313" key="1">
    <source>
        <dbReference type="EMBL" id="MBR0552635.1"/>
    </source>
</evidence>
<protein>
    <submittedName>
        <fullName evidence="1">Uncharacterized protein</fullName>
    </submittedName>
</protein>
<dbReference type="Proteomes" id="UP000676996">
    <property type="component" value="Unassembled WGS sequence"/>
</dbReference>
<proteinExistence type="predicted"/>
<gene>
    <name evidence="1" type="ORF">J7S20_08975</name>
</gene>
<keyword evidence="2" id="KW-1185">Reference proteome</keyword>
<comment type="caution">
    <text evidence="1">The sequence shown here is derived from an EMBL/GenBank/DDBJ whole genome shotgun (WGS) entry which is preliminary data.</text>
</comment>
<name>A0A8T4IHS5_9SPHN</name>
<evidence type="ECO:0000313" key="2">
    <source>
        <dbReference type="Proteomes" id="UP000676996"/>
    </source>
</evidence>
<dbReference type="RefSeq" id="WP_284053906.1">
    <property type="nucleotide sequence ID" value="NZ_JAGRQC010000002.1"/>
</dbReference>
<sequence length="79" mass="8692">MYHYRQPLVPGRTGYRIAYRMHETNHCPGCGKTQWVVGRMTAECSFCHTALPINEGGMTGVGLIRASGRPSVEPEPMAA</sequence>
<dbReference type="EMBL" id="JAGRQC010000002">
    <property type="protein sequence ID" value="MBR0552635.1"/>
    <property type="molecule type" value="Genomic_DNA"/>
</dbReference>
<reference evidence="1" key="1">
    <citation type="submission" date="2021-04" db="EMBL/GenBank/DDBJ databases">
        <title>Ouciella asimina sp. nov., isolated from the surface seawater in the hydrothermal field of Okinawa Trough.</title>
        <authorList>
            <person name="Shuang W."/>
        </authorList>
    </citation>
    <scope>NUCLEOTIDE SEQUENCE</scope>
    <source>
        <strain evidence="1">LXI357</strain>
    </source>
</reference>
<accession>A0A8T4IHS5</accession>
<organism evidence="1 2">
    <name type="scientific">Stakelama marina</name>
    <dbReference type="NCBI Taxonomy" id="2826939"/>
    <lineage>
        <taxon>Bacteria</taxon>
        <taxon>Pseudomonadati</taxon>
        <taxon>Pseudomonadota</taxon>
        <taxon>Alphaproteobacteria</taxon>
        <taxon>Sphingomonadales</taxon>
        <taxon>Sphingomonadaceae</taxon>
        <taxon>Stakelama</taxon>
    </lineage>
</organism>
<dbReference type="AlphaFoldDB" id="A0A8T4IHS5"/>